<sequence length="122" mass="13141">MRIARHVCTFALAGLMGVTMSVAAASQERQPDAAAAQVSGDELDAFAAAYQNVQALNVDYNAEIAEATDDTELQALLEEAQDRTTEIVEGTPGIDMDRYVEIIVLAEGDPDLSARIVRRLTE</sequence>
<protein>
    <submittedName>
        <fullName evidence="3">Uncharacterized protein DUF4168</fullName>
    </submittedName>
</protein>
<dbReference type="EMBL" id="SLVM01000015">
    <property type="protein sequence ID" value="TCM82722.1"/>
    <property type="molecule type" value="Genomic_DNA"/>
</dbReference>
<dbReference type="InterPro" id="IPR025433">
    <property type="entry name" value="DUF4168"/>
</dbReference>
<dbReference type="Pfam" id="PF13767">
    <property type="entry name" value="DUF4168"/>
    <property type="match status" value="1"/>
</dbReference>
<evidence type="ECO:0000313" key="3">
    <source>
        <dbReference type="EMBL" id="TCM82722.1"/>
    </source>
</evidence>
<feature type="signal peptide" evidence="1">
    <location>
        <begin position="1"/>
        <end position="24"/>
    </location>
</feature>
<gene>
    <name evidence="3" type="ORF">EV216_11586</name>
</gene>
<reference evidence="3 4" key="1">
    <citation type="submission" date="2019-03" db="EMBL/GenBank/DDBJ databases">
        <title>Genomic Encyclopedia of Type Strains, Phase IV (KMG-IV): sequencing the most valuable type-strain genomes for metagenomic binning, comparative biology and taxonomic classification.</title>
        <authorList>
            <person name="Goeker M."/>
        </authorList>
    </citation>
    <scope>NUCLEOTIDE SEQUENCE [LARGE SCALE GENOMIC DNA]</scope>
    <source>
        <strain evidence="3 4">DSM 21153</strain>
    </source>
</reference>
<comment type="caution">
    <text evidence="3">The sequence shown here is derived from an EMBL/GenBank/DDBJ whole genome shotgun (WGS) entry which is preliminary data.</text>
</comment>
<accession>A0A4V2R4A3</accession>
<evidence type="ECO:0000256" key="1">
    <source>
        <dbReference type="SAM" id="SignalP"/>
    </source>
</evidence>
<dbReference type="AlphaFoldDB" id="A0A4V2R4A3"/>
<name>A0A4V2R4A3_9RHOB</name>
<keyword evidence="1" id="KW-0732">Signal</keyword>
<feature type="chain" id="PRO_5020376155" evidence="1">
    <location>
        <begin position="25"/>
        <end position="122"/>
    </location>
</feature>
<evidence type="ECO:0000259" key="2">
    <source>
        <dbReference type="Pfam" id="PF13767"/>
    </source>
</evidence>
<keyword evidence="4" id="KW-1185">Reference proteome</keyword>
<evidence type="ECO:0000313" key="4">
    <source>
        <dbReference type="Proteomes" id="UP000295277"/>
    </source>
</evidence>
<feature type="domain" description="DUF4168" evidence="2">
    <location>
        <begin position="41"/>
        <end position="116"/>
    </location>
</feature>
<dbReference type="OrthoDB" id="7875481at2"/>
<organism evidence="3 4">
    <name type="scientific">Rhodovulum steppense</name>
    <dbReference type="NCBI Taxonomy" id="540251"/>
    <lineage>
        <taxon>Bacteria</taxon>
        <taxon>Pseudomonadati</taxon>
        <taxon>Pseudomonadota</taxon>
        <taxon>Alphaproteobacteria</taxon>
        <taxon>Rhodobacterales</taxon>
        <taxon>Paracoccaceae</taxon>
        <taxon>Rhodovulum</taxon>
    </lineage>
</organism>
<proteinExistence type="predicted"/>
<dbReference type="Proteomes" id="UP000295277">
    <property type="component" value="Unassembled WGS sequence"/>
</dbReference>